<protein>
    <submittedName>
        <fullName evidence="2">Uncharacterized protein</fullName>
    </submittedName>
</protein>
<sequence>MLTRPYLGLLLHAINSEITESATTPGPHQIDPTPSTFSFYSLRVKSSSPSMSENPTKSRISSNLI</sequence>
<accession>A0A9J5ZYB7</accession>
<dbReference type="Proteomes" id="UP000824120">
    <property type="component" value="Chromosome 3"/>
</dbReference>
<keyword evidence="3" id="KW-1185">Reference proteome</keyword>
<evidence type="ECO:0000313" key="3">
    <source>
        <dbReference type="Proteomes" id="UP000824120"/>
    </source>
</evidence>
<comment type="caution">
    <text evidence="2">The sequence shown here is derived from an EMBL/GenBank/DDBJ whole genome shotgun (WGS) entry which is preliminary data.</text>
</comment>
<organism evidence="2 3">
    <name type="scientific">Solanum commersonii</name>
    <name type="common">Commerson's wild potato</name>
    <name type="synonym">Commerson's nightshade</name>
    <dbReference type="NCBI Taxonomy" id="4109"/>
    <lineage>
        <taxon>Eukaryota</taxon>
        <taxon>Viridiplantae</taxon>
        <taxon>Streptophyta</taxon>
        <taxon>Embryophyta</taxon>
        <taxon>Tracheophyta</taxon>
        <taxon>Spermatophyta</taxon>
        <taxon>Magnoliopsida</taxon>
        <taxon>eudicotyledons</taxon>
        <taxon>Gunneridae</taxon>
        <taxon>Pentapetalae</taxon>
        <taxon>asterids</taxon>
        <taxon>lamiids</taxon>
        <taxon>Solanales</taxon>
        <taxon>Solanaceae</taxon>
        <taxon>Solanoideae</taxon>
        <taxon>Solaneae</taxon>
        <taxon>Solanum</taxon>
    </lineage>
</organism>
<dbReference type="AlphaFoldDB" id="A0A9J5ZYB7"/>
<evidence type="ECO:0000256" key="1">
    <source>
        <dbReference type="SAM" id="MobiDB-lite"/>
    </source>
</evidence>
<gene>
    <name evidence="2" type="ORF">H5410_016891</name>
</gene>
<name>A0A9J5ZYB7_SOLCO</name>
<evidence type="ECO:0000313" key="2">
    <source>
        <dbReference type="EMBL" id="KAG5617067.1"/>
    </source>
</evidence>
<feature type="region of interest" description="Disordered" evidence="1">
    <location>
        <begin position="45"/>
        <end position="65"/>
    </location>
</feature>
<reference evidence="2 3" key="1">
    <citation type="submission" date="2020-09" db="EMBL/GenBank/DDBJ databases">
        <title>De no assembly of potato wild relative species, Solanum commersonii.</title>
        <authorList>
            <person name="Cho K."/>
        </authorList>
    </citation>
    <scope>NUCLEOTIDE SEQUENCE [LARGE SCALE GENOMIC DNA]</scope>
    <source>
        <strain evidence="2">LZ3.2</strain>
        <tissue evidence="2">Leaf</tissue>
    </source>
</reference>
<proteinExistence type="predicted"/>
<dbReference type="EMBL" id="JACXVP010000003">
    <property type="protein sequence ID" value="KAG5617067.1"/>
    <property type="molecule type" value="Genomic_DNA"/>
</dbReference>